<reference evidence="1 2" key="1">
    <citation type="submission" date="2021-03" db="EMBL/GenBank/DDBJ databases">
        <title>Antimicrobial resistance genes in bacteria isolated from Japanese honey, and their potential for conferring macrolide and lincosamide resistance in the American foulbrood pathogen Paenibacillus larvae.</title>
        <authorList>
            <person name="Okamoto M."/>
            <person name="Kumagai M."/>
            <person name="Kanamori H."/>
            <person name="Takamatsu D."/>
        </authorList>
    </citation>
    <scope>NUCLEOTIDE SEQUENCE [LARGE SCALE GENOMIC DNA]</scope>
    <source>
        <strain evidence="1 2">J15TS10</strain>
    </source>
</reference>
<protein>
    <submittedName>
        <fullName evidence="1">Uncharacterized protein</fullName>
    </submittedName>
</protein>
<evidence type="ECO:0000313" key="1">
    <source>
        <dbReference type="EMBL" id="GIP61104.1"/>
    </source>
</evidence>
<name>A0ABQ4MYU1_9BACL</name>
<gene>
    <name evidence="1" type="ORF">J15TS10_49180</name>
</gene>
<keyword evidence="2" id="KW-1185">Reference proteome</keyword>
<accession>A0ABQ4MYU1</accession>
<organism evidence="1 2">
    <name type="scientific">Paenibacillus woosongensis</name>
    <dbReference type="NCBI Taxonomy" id="307580"/>
    <lineage>
        <taxon>Bacteria</taxon>
        <taxon>Bacillati</taxon>
        <taxon>Bacillota</taxon>
        <taxon>Bacilli</taxon>
        <taxon>Bacillales</taxon>
        <taxon>Paenibacillaceae</taxon>
        <taxon>Paenibacillus</taxon>
    </lineage>
</organism>
<sequence>MKCATEKQIKYFRSLSSQYKRSYGVYGKQDNRQVGVFIENIERFIESGEMTSVDMSRAIEIVKRALNESV</sequence>
<dbReference type="RefSeq" id="WP_213595178.1">
    <property type="nucleotide sequence ID" value="NZ_BOSM01000014.1"/>
</dbReference>
<comment type="caution">
    <text evidence="1">The sequence shown here is derived from an EMBL/GenBank/DDBJ whole genome shotgun (WGS) entry which is preliminary data.</text>
</comment>
<evidence type="ECO:0000313" key="2">
    <source>
        <dbReference type="Proteomes" id="UP000681290"/>
    </source>
</evidence>
<dbReference type="Proteomes" id="UP000681290">
    <property type="component" value="Unassembled WGS sequence"/>
</dbReference>
<dbReference type="EMBL" id="BOSM01000014">
    <property type="protein sequence ID" value="GIP61104.1"/>
    <property type="molecule type" value="Genomic_DNA"/>
</dbReference>
<proteinExistence type="predicted"/>